<dbReference type="EMBL" id="CAJNNW010005621">
    <property type="protein sequence ID" value="CAE8647562.1"/>
    <property type="molecule type" value="Genomic_DNA"/>
</dbReference>
<keyword evidence="8" id="KW-0862">Zinc</keyword>
<evidence type="ECO:0000256" key="8">
    <source>
        <dbReference type="PROSITE-ProRule" id="PRU00042"/>
    </source>
</evidence>
<evidence type="ECO:0000256" key="3">
    <source>
        <dbReference type="ARBA" id="ARBA00004496"/>
    </source>
</evidence>
<comment type="cofactor">
    <cofactor evidence="1">
        <name>Mn(2+)</name>
        <dbReference type="ChEBI" id="CHEBI:29035"/>
    </cofactor>
</comment>
<evidence type="ECO:0000313" key="12">
    <source>
        <dbReference type="Proteomes" id="UP000626109"/>
    </source>
</evidence>
<evidence type="ECO:0000256" key="2">
    <source>
        <dbReference type="ARBA" id="ARBA00001946"/>
    </source>
</evidence>
<dbReference type="AlphaFoldDB" id="A0A813I8W0"/>
<accession>A0A813I8W0</accession>
<proteinExistence type="predicted"/>
<dbReference type="InterPro" id="IPR002058">
    <property type="entry name" value="PAP_assoc"/>
</dbReference>
<evidence type="ECO:0000256" key="1">
    <source>
        <dbReference type="ARBA" id="ARBA00001936"/>
    </source>
</evidence>
<feature type="region of interest" description="Disordered" evidence="9">
    <location>
        <begin position="617"/>
        <end position="666"/>
    </location>
</feature>
<gene>
    <name evidence="11" type="ORF">PGLA2088_LOCUS5785</name>
</gene>
<dbReference type="SUPFAM" id="SSF57667">
    <property type="entry name" value="beta-beta-alpha zinc fingers"/>
    <property type="match status" value="1"/>
</dbReference>
<evidence type="ECO:0000256" key="4">
    <source>
        <dbReference type="ARBA" id="ARBA00022490"/>
    </source>
</evidence>
<keyword evidence="7" id="KW-0460">Magnesium</keyword>
<comment type="subcellular location">
    <subcellularLocation>
        <location evidence="3">Cytoplasm</location>
    </subcellularLocation>
</comment>
<keyword evidence="6" id="KW-0479">Metal-binding</keyword>
<evidence type="ECO:0000256" key="6">
    <source>
        <dbReference type="ARBA" id="ARBA00022723"/>
    </source>
</evidence>
<evidence type="ECO:0000256" key="5">
    <source>
        <dbReference type="ARBA" id="ARBA00022679"/>
    </source>
</evidence>
<evidence type="ECO:0000256" key="7">
    <source>
        <dbReference type="ARBA" id="ARBA00022842"/>
    </source>
</evidence>
<evidence type="ECO:0000313" key="11">
    <source>
        <dbReference type="EMBL" id="CAE8647562.1"/>
    </source>
</evidence>
<dbReference type="Proteomes" id="UP000626109">
    <property type="component" value="Unassembled WGS sequence"/>
</dbReference>
<sequence length="666" mass="72055">MPVPWIQDERRQRKAARAALLLLLFGSSLSYFSCLALACPQQPQSPAQAGPRGLLRRAAGTNMLEALRSGQRSPASFVARLAQLSDSDKVAVETPDRLEIELAAFSAKMLPRSEDRNRKAELLDRIQAVVKAAAVAAASQPDRSGKEEVPRSALLDAARLLCFGSSVGCCGEARSDVDVVLWWPSSLPTEPSSESGATGQPLLDSRPPSNTEILRRVAVAAAGPEFSEKLAVLERRLNATRPIIVFELLLDGGKTSGYTCDLGCQYLLPIYNTLLLRNYAELGGPQLTALAVAVKHWAKAQGLAKVFPGHHISSYSWTLMVIYFLQVCHNLPSLHQLALALPEQASQRDEHGRVLGAFDVFFADAKQAEELIAATAGPNGRIDVGLGELFRGFFRFYAHRFDWQSEVVSVRLGRREELGRSSASFKPELSRTEYAQYQSGLRVAPMDALPFLNIEDPIEVQRNMNFALREETAQQIHSALKKASERLDAGASLAEVLSGESEAEAGVLGEEGATAPAQLLQEERSTGAKAVAGTGGASSSSSSLLAEGYLPISDLHLRVLRGELGPSRCSRCGRSFRTYVEMLEHFQLKSCKPPPFACRCLVCRKGFSSKDNLEAHFQSTGHSNAKGDAKRKPNSRTRGRPSPPGAAESRGPRGPPPVSTPGPPKS</sequence>
<feature type="region of interest" description="Disordered" evidence="9">
    <location>
        <begin position="188"/>
        <end position="207"/>
    </location>
</feature>
<comment type="caution">
    <text evidence="11">The sequence shown here is derived from an EMBL/GenBank/DDBJ whole genome shotgun (WGS) entry which is preliminary data.</text>
</comment>
<name>A0A813I8W0_POLGL</name>
<dbReference type="Gene3D" id="1.10.1410.10">
    <property type="match status" value="1"/>
</dbReference>
<reference evidence="11" key="1">
    <citation type="submission" date="2021-02" db="EMBL/GenBank/DDBJ databases">
        <authorList>
            <person name="Dougan E. K."/>
            <person name="Rhodes N."/>
            <person name="Thang M."/>
            <person name="Chan C."/>
        </authorList>
    </citation>
    <scope>NUCLEOTIDE SEQUENCE</scope>
</reference>
<evidence type="ECO:0000256" key="9">
    <source>
        <dbReference type="SAM" id="MobiDB-lite"/>
    </source>
</evidence>
<dbReference type="GO" id="GO:0008270">
    <property type="term" value="F:zinc ion binding"/>
    <property type="evidence" value="ECO:0007669"/>
    <property type="project" value="UniProtKB-KW"/>
</dbReference>
<feature type="compositionally biased region" description="Pro residues" evidence="9">
    <location>
        <begin position="653"/>
        <end position="666"/>
    </location>
</feature>
<dbReference type="InterPro" id="IPR054708">
    <property type="entry name" value="MTPAP-like_central"/>
</dbReference>
<dbReference type="GO" id="GO:0005737">
    <property type="term" value="C:cytoplasm"/>
    <property type="evidence" value="ECO:0007669"/>
    <property type="project" value="UniProtKB-SubCell"/>
</dbReference>
<dbReference type="Gene3D" id="3.30.160.60">
    <property type="entry name" value="Classic Zinc Finger"/>
    <property type="match status" value="1"/>
</dbReference>
<dbReference type="PANTHER" id="PTHR12271:SF40">
    <property type="entry name" value="POLY(A) RNA POLYMERASE GLD2"/>
    <property type="match status" value="1"/>
</dbReference>
<dbReference type="GO" id="GO:0016779">
    <property type="term" value="F:nucleotidyltransferase activity"/>
    <property type="evidence" value="ECO:0007669"/>
    <property type="project" value="TreeGrafter"/>
</dbReference>
<evidence type="ECO:0000259" key="10">
    <source>
        <dbReference type="PROSITE" id="PS50157"/>
    </source>
</evidence>
<dbReference type="Gene3D" id="3.30.460.10">
    <property type="entry name" value="Beta Polymerase, domain 2"/>
    <property type="match status" value="1"/>
</dbReference>
<dbReference type="InterPro" id="IPR013087">
    <property type="entry name" value="Znf_C2H2_type"/>
</dbReference>
<feature type="domain" description="C2H2-type" evidence="10">
    <location>
        <begin position="567"/>
        <end position="594"/>
    </location>
</feature>
<dbReference type="PROSITE" id="PS00028">
    <property type="entry name" value="ZINC_FINGER_C2H2_1"/>
    <property type="match status" value="1"/>
</dbReference>
<dbReference type="PROSITE" id="PS50157">
    <property type="entry name" value="ZINC_FINGER_C2H2_2"/>
    <property type="match status" value="2"/>
</dbReference>
<keyword evidence="8" id="KW-0863">Zinc-finger</keyword>
<dbReference type="Pfam" id="PF03828">
    <property type="entry name" value="PAP_assoc"/>
    <property type="match status" value="1"/>
</dbReference>
<dbReference type="SUPFAM" id="SSF81301">
    <property type="entry name" value="Nucleotidyltransferase"/>
    <property type="match status" value="1"/>
</dbReference>
<feature type="domain" description="C2H2-type" evidence="10">
    <location>
        <begin position="596"/>
        <end position="627"/>
    </location>
</feature>
<keyword evidence="4" id="KW-0963">Cytoplasm</keyword>
<dbReference type="Pfam" id="PF22600">
    <property type="entry name" value="MTPAP-like_central"/>
    <property type="match status" value="1"/>
</dbReference>
<dbReference type="PANTHER" id="PTHR12271">
    <property type="entry name" value="POLY A POLYMERASE CID PAP -RELATED"/>
    <property type="match status" value="1"/>
</dbReference>
<dbReference type="InterPro" id="IPR036236">
    <property type="entry name" value="Znf_C2H2_sf"/>
</dbReference>
<dbReference type="SUPFAM" id="SSF81631">
    <property type="entry name" value="PAP/OAS1 substrate-binding domain"/>
    <property type="match status" value="1"/>
</dbReference>
<keyword evidence="5" id="KW-0808">Transferase</keyword>
<dbReference type="GO" id="GO:0031123">
    <property type="term" value="P:RNA 3'-end processing"/>
    <property type="evidence" value="ECO:0007669"/>
    <property type="project" value="TreeGrafter"/>
</dbReference>
<protein>
    <recommendedName>
        <fullName evidence="10">C2H2-type domain-containing protein</fullName>
    </recommendedName>
</protein>
<organism evidence="11 12">
    <name type="scientific">Polarella glacialis</name>
    <name type="common">Dinoflagellate</name>
    <dbReference type="NCBI Taxonomy" id="89957"/>
    <lineage>
        <taxon>Eukaryota</taxon>
        <taxon>Sar</taxon>
        <taxon>Alveolata</taxon>
        <taxon>Dinophyceae</taxon>
        <taxon>Suessiales</taxon>
        <taxon>Suessiaceae</taxon>
        <taxon>Polarella</taxon>
    </lineage>
</organism>
<dbReference type="InterPro" id="IPR043519">
    <property type="entry name" value="NT_sf"/>
</dbReference>
<comment type="cofactor">
    <cofactor evidence="2">
        <name>Mg(2+)</name>
        <dbReference type="ChEBI" id="CHEBI:18420"/>
    </cofactor>
</comment>